<reference evidence="1" key="1">
    <citation type="submission" date="2014-11" db="EMBL/GenBank/DDBJ databases">
        <authorList>
            <person name="Amaro Gonzalez C."/>
        </authorList>
    </citation>
    <scope>NUCLEOTIDE SEQUENCE</scope>
</reference>
<proteinExistence type="predicted"/>
<dbReference type="AlphaFoldDB" id="A0A0E9TKS4"/>
<organism evidence="1">
    <name type="scientific">Anguilla anguilla</name>
    <name type="common">European freshwater eel</name>
    <name type="synonym">Muraena anguilla</name>
    <dbReference type="NCBI Taxonomy" id="7936"/>
    <lineage>
        <taxon>Eukaryota</taxon>
        <taxon>Metazoa</taxon>
        <taxon>Chordata</taxon>
        <taxon>Craniata</taxon>
        <taxon>Vertebrata</taxon>
        <taxon>Euteleostomi</taxon>
        <taxon>Actinopterygii</taxon>
        <taxon>Neopterygii</taxon>
        <taxon>Teleostei</taxon>
        <taxon>Anguilliformes</taxon>
        <taxon>Anguillidae</taxon>
        <taxon>Anguilla</taxon>
    </lineage>
</organism>
<reference evidence="1" key="2">
    <citation type="journal article" date="2015" name="Fish Shellfish Immunol.">
        <title>Early steps in the European eel (Anguilla anguilla)-Vibrio vulnificus interaction in the gills: Role of the RtxA13 toxin.</title>
        <authorList>
            <person name="Callol A."/>
            <person name="Pajuelo D."/>
            <person name="Ebbesson L."/>
            <person name="Teles M."/>
            <person name="MacKenzie S."/>
            <person name="Amaro C."/>
        </authorList>
    </citation>
    <scope>NUCLEOTIDE SEQUENCE</scope>
</reference>
<dbReference type="EMBL" id="GBXM01054495">
    <property type="protein sequence ID" value="JAH54082.1"/>
    <property type="molecule type" value="Transcribed_RNA"/>
</dbReference>
<sequence length="42" mass="5008">MGRSCLLITEQYDLKKHQRSNSDSNFEHCVKTPPKKHVWDLH</sequence>
<evidence type="ECO:0000313" key="1">
    <source>
        <dbReference type="EMBL" id="JAH54082.1"/>
    </source>
</evidence>
<name>A0A0E9TKS4_ANGAN</name>
<protein>
    <submittedName>
        <fullName evidence="1">Uncharacterized protein</fullName>
    </submittedName>
</protein>
<accession>A0A0E9TKS4</accession>